<organism evidence="1 2">
    <name type="scientific">Ceraceosorus bombacis</name>
    <dbReference type="NCBI Taxonomy" id="401625"/>
    <lineage>
        <taxon>Eukaryota</taxon>
        <taxon>Fungi</taxon>
        <taxon>Dikarya</taxon>
        <taxon>Basidiomycota</taxon>
        <taxon>Ustilaginomycotina</taxon>
        <taxon>Exobasidiomycetes</taxon>
        <taxon>Ceraceosorales</taxon>
        <taxon>Ceraceosoraceae</taxon>
        <taxon>Ceraceosorus</taxon>
    </lineage>
</organism>
<evidence type="ECO:0000313" key="1">
    <source>
        <dbReference type="EMBL" id="CEH15354.1"/>
    </source>
</evidence>
<accession>A0A0N7LA19</accession>
<name>A0A0N7LA19_9BASI</name>
<evidence type="ECO:0000313" key="2">
    <source>
        <dbReference type="Proteomes" id="UP000054845"/>
    </source>
</evidence>
<dbReference type="EMBL" id="CCYA01000260">
    <property type="protein sequence ID" value="CEH15354.1"/>
    <property type="molecule type" value="Genomic_DNA"/>
</dbReference>
<sequence length="57" mass="5561">MVLAGAPLVGGCSAIFDAGTDAVAGSGAGLPTSWADTKRAALPSVQSQTMRVSEADP</sequence>
<proteinExistence type="predicted"/>
<keyword evidence="2" id="KW-1185">Reference proteome</keyword>
<protein>
    <submittedName>
        <fullName evidence="1">Uncharacterized protein</fullName>
    </submittedName>
</protein>
<reference evidence="1 2" key="1">
    <citation type="submission" date="2014-09" db="EMBL/GenBank/DDBJ databases">
        <authorList>
            <person name="Magalhaes I.L.F."/>
            <person name="Oliveira U."/>
            <person name="Santos F.R."/>
            <person name="Vidigal T.H.D.A."/>
            <person name="Brescovit A.D."/>
            <person name="Santos A.J."/>
        </authorList>
    </citation>
    <scope>NUCLEOTIDE SEQUENCE [LARGE SCALE GENOMIC DNA]</scope>
</reference>
<dbReference type="Proteomes" id="UP000054845">
    <property type="component" value="Unassembled WGS sequence"/>
</dbReference>
<dbReference type="AlphaFoldDB" id="A0A0N7LA19"/>